<evidence type="ECO:0000313" key="2">
    <source>
        <dbReference type="Ensembl" id="ENSCSAVP00000012634.1"/>
    </source>
</evidence>
<proteinExistence type="predicted"/>
<reference evidence="2" key="2">
    <citation type="submission" date="2025-08" db="UniProtKB">
        <authorList>
            <consortium name="Ensembl"/>
        </authorList>
    </citation>
    <scope>IDENTIFICATION</scope>
</reference>
<dbReference type="Pfam" id="PF14854">
    <property type="entry name" value="LURAP"/>
    <property type="match status" value="1"/>
</dbReference>
<feature type="region of interest" description="Disordered" evidence="1">
    <location>
        <begin position="1"/>
        <end position="41"/>
    </location>
</feature>
<feature type="compositionally biased region" description="Basic and acidic residues" evidence="1">
    <location>
        <begin position="256"/>
        <end position="272"/>
    </location>
</feature>
<feature type="compositionally biased region" description="Basic and acidic residues" evidence="1">
    <location>
        <begin position="1"/>
        <end position="13"/>
    </location>
</feature>
<reference evidence="2" key="3">
    <citation type="submission" date="2025-09" db="UniProtKB">
        <authorList>
            <consortium name="Ensembl"/>
        </authorList>
    </citation>
    <scope>IDENTIFICATION</scope>
</reference>
<dbReference type="Proteomes" id="UP000007875">
    <property type="component" value="Unassembled WGS sequence"/>
</dbReference>
<evidence type="ECO:0000313" key="3">
    <source>
        <dbReference type="Proteomes" id="UP000007875"/>
    </source>
</evidence>
<feature type="compositionally biased region" description="Low complexity" evidence="1">
    <location>
        <begin position="392"/>
        <end position="415"/>
    </location>
</feature>
<dbReference type="GO" id="GO:0043123">
    <property type="term" value="P:positive regulation of canonical NF-kappaB signal transduction"/>
    <property type="evidence" value="ECO:0007669"/>
    <property type="project" value="InterPro"/>
</dbReference>
<organism evidence="2 3">
    <name type="scientific">Ciona savignyi</name>
    <name type="common">Pacific transparent sea squirt</name>
    <dbReference type="NCBI Taxonomy" id="51511"/>
    <lineage>
        <taxon>Eukaryota</taxon>
        <taxon>Metazoa</taxon>
        <taxon>Chordata</taxon>
        <taxon>Tunicata</taxon>
        <taxon>Ascidiacea</taxon>
        <taxon>Phlebobranchia</taxon>
        <taxon>Cionidae</taxon>
        <taxon>Ciona</taxon>
    </lineage>
</organism>
<dbReference type="GeneTree" id="ENSGT00530000063790"/>
<sequence>MWKESDYSQKDNDSAIGDSENYSTGEESTHSRRKSSSDEMEADALDMYSRLNAKLGIKVPDCLYKEPEESIENCARILKQNLEKPTTKAPRVIRVVPASVAMANTNGNNKKSEDLSATKDKSSMNLKLHYLLREMKKLRELDKEILDQCLRVNDSIDEVKWIMEEREADLKRCMEDDIIVDDVTTWKEPRGDADMKFAVPVTAPLPSYATLTSVKSSKRVNGLEPHPPNSNNTGYRSYSNPTYAKVDINPNYVQKTEQREAPSYVERQDSYYKRSNPRPVSATHAKQGNPHSGSVWVKQGESHGQRPKSASATSVSVSRKYSNRAKGSVTQRQIREDWIAESSEKQIPEFHKQREYQNLIDLSRVRVETTNPKLPGPRPLPRQRIPVKDVGSAGSRTSSSSLTSSSSASSANSPTRPVSRSSSNKYSRFGVTRQITENYHHNVDISNNNYKSKVVSRKRQPVFPNKNCVVTTSYKRTTSDSVYSWIQSQDDVTYL</sequence>
<keyword evidence="3" id="KW-1185">Reference proteome</keyword>
<feature type="compositionally biased region" description="Polar residues" evidence="1">
    <location>
        <begin position="229"/>
        <end position="242"/>
    </location>
</feature>
<feature type="compositionally biased region" description="Polar residues" evidence="1">
    <location>
        <begin position="308"/>
        <end position="320"/>
    </location>
</feature>
<dbReference type="PANTHER" id="PTHR33767:SF3">
    <property type="entry name" value="LEUCINE RICH ADAPTOR PROTEIN 1-LIKE"/>
    <property type="match status" value="1"/>
</dbReference>
<evidence type="ECO:0000256" key="1">
    <source>
        <dbReference type="SAM" id="MobiDB-lite"/>
    </source>
</evidence>
<dbReference type="InterPro" id="IPR037443">
    <property type="entry name" value="LURAP1"/>
</dbReference>
<dbReference type="Ensembl" id="ENSCSAVT00000012779.1">
    <property type="protein sequence ID" value="ENSCSAVP00000012634.1"/>
    <property type="gene ID" value="ENSCSAVG00000007417.1"/>
</dbReference>
<dbReference type="PANTHER" id="PTHR33767">
    <property type="entry name" value="LEUCINE RICH ADAPTOR PROTEIN 1-LIKE"/>
    <property type="match status" value="1"/>
</dbReference>
<feature type="region of interest" description="Disordered" evidence="1">
    <location>
        <begin position="216"/>
        <end position="331"/>
    </location>
</feature>
<protein>
    <submittedName>
        <fullName evidence="2">Uncharacterized protein</fullName>
    </submittedName>
</protein>
<dbReference type="InterPro" id="IPR039499">
    <property type="entry name" value="LURA1/LRA25"/>
</dbReference>
<name>H2Z4X2_CIOSA</name>
<reference evidence="3" key="1">
    <citation type="submission" date="2003-08" db="EMBL/GenBank/DDBJ databases">
        <authorList>
            <person name="Birren B."/>
            <person name="Nusbaum C."/>
            <person name="Abebe A."/>
            <person name="Abouelleil A."/>
            <person name="Adekoya E."/>
            <person name="Ait-zahra M."/>
            <person name="Allen N."/>
            <person name="Allen T."/>
            <person name="An P."/>
            <person name="Anderson M."/>
            <person name="Anderson S."/>
            <person name="Arachchi H."/>
            <person name="Armbruster J."/>
            <person name="Bachantsang P."/>
            <person name="Baldwin J."/>
            <person name="Barry A."/>
            <person name="Bayul T."/>
            <person name="Blitshsteyn B."/>
            <person name="Bloom T."/>
            <person name="Blye J."/>
            <person name="Boguslavskiy L."/>
            <person name="Borowsky M."/>
            <person name="Boukhgalter B."/>
            <person name="Brunache A."/>
            <person name="Butler J."/>
            <person name="Calixte N."/>
            <person name="Calvo S."/>
            <person name="Camarata J."/>
            <person name="Campo K."/>
            <person name="Chang J."/>
            <person name="Cheshatsang Y."/>
            <person name="Citroen M."/>
            <person name="Collymore A."/>
            <person name="Considine T."/>
            <person name="Cook A."/>
            <person name="Cooke P."/>
            <person name="Corum B."/>
            <person name="Cuomo C."/>
            <person name="David R."/>
            <person name="Dawoe T."/>
            <person name="Degray S."/>
            <person name="Dodge S."/>
            <person name="Dooley K."/>
            <person name="Dorje P."/>
            <person name="Dorjee K."/>
            <person name="Dorris L."/>
            <person name="Duffey N."/>
            <person name="Dupes A."/>
            <person name="Elkins T."/>
            <person name="Engels R."/>
            <person name="Erickson J."/>
            <person name="Farina A."/>
            <person name="Faro S."/>
            <person name="Ferreira P."/>
            <person name="Fischer H."/>
            <person name="Fitzgerald M."/>
            <person name="Foley K."/>
            <person name="Gage D."/>
            <person name="Galagan J."/>
            <person name="Gearin G."/>
            <person name="Gnerre S."/>
            <person name="Gnirke A."/>
            <person name="Goyette A."/>
            <person name="Graham J."/>
            <person name="Grandbois E."/>
            <person name="Gyaltsen K."/>
            <person name="Hafez N."/>
            <person name="Hagopian D."/>
            <person name="Hagos B."/>
            <person name="Hall J."/>
            <person name="Hatcher B."/>
            <person name="Heller A."/>
            <person name="Higgins H."/>
            <person name="Honan T."/>
            <person name="Horn A."/>
            <person name="Houde N."/>
            <person name="Hughes L."/>
            <person name="Hulme W."/>
            <person name="Husby E."/>
            <person name="Iliev I."/>
            <person name="Jaffe D."/>
            <person name="Jones C."/>
            <person name="Kamal M."/>
            <person name="Kamat A."/>
            <person name="Kamvysselis M."/>
            <person name="Karlsson E."/>
            <person name="Kells C."/>
            <person name="Kieu A."/>
            <person name="Kisner P."/>
            <person name="Kodira C."/>
            <person name="Kulbokas E."/>
            <person name="Labutti K."/>
            <person name="Lama D."/>
            <person name="Landers T."/>
            <person name="Leger J."/>
            <person name="Levine S."/>
            <person name="Lewis D."/>
            <person name="Lewis T."/>
            <person name="Lindblad-toh K."/>
            <person name="Liu X."/>
            <person name="Lokyitsang T."/>
            <person name="Lokyitsang Y."/>
            <person name="Lucien O."/>
            <person name="Lui A."/>
            <person name="Ma L.J."/>
            <person name="Mabbitt R."/>
            <person name="Macdonald J."/>
            <person name="Maclean C."/>
            <person name="Major J."/>
            <person name="Manning J."/>
            <person name="Marabella R."/>
            <person name="Maru K."/>
            <person name="Matthews C."/>
            <person name="Mauceli E."/>
            <person name="Mccarthy M."/>
            <person name="Mcdonough S."/>
            <person name="Mcghee T."/>
            <person name="Meldrim J."/>
            <person name="Meneus L."/>
            <person name="Mesirov J."/>
            <person name="Mihalev A."/>
            <person name="Mihova T."/>
            <person name="Mikkelsen T."/>
            <person name="Mlenga V."/>
            <person name="Moru K."/>
            <person name="Mozes J."/>
            <person name="Mulrain L."/>
            <person name="Munson G."/>
            <person name="Naylor J."/>
            <person name="Newes C."/>
            <person name="Nguyen C."/>
            <person name="Nguyen N."/>
            <person name="Nguyen T."/>
            <person name="Nicol R."/>
            <person name="Nielsen C."/>
            <person name="Nizzari M."/>
            <person name="Norbu C."/>
            <person name="Norbu N."/>
            <person name="O'donnell P."/>
            <person name="Okoawo O."/>
            <person name="O'leary S."/>
            <person name="Omotosho B."/>
            <person name="O'neill K."/>
            <person name="Osman S."/>
            <person name="Parker S."/>
            <person name="Perrin D."/>
            <person name="Phunkhang P."/>
            <person name="Piqani B."/>
            <person name="Purcell S."/>
            <person name="Rachupka T."/>
            <person name="Ramasamy U."/>
            <person name="Rameau R."/>
            <person name="Ray V."/>
            <person name="Raymond C."/>
            <person name="Retta R."/>
            <person name="Richardson S."/>
            <person name="Rise C."/>
            <person name="Rodriguez J."/>
            <person name="Rogers J."/>
            <person name="Rogov P."/>
            <person name="Rutman M."/>
            <person name="Schupbach R."/>
            <person name="Seaman C."/>
            <person name="Settipalli S."/>
            <person name="Sharpe T."/>
            <person name="Sheridan J."/>
            <person name="Sherpa N."/>
            <person name="Shi J."/>
            <person name="Smirnov S."/>
            <person name="Smith C."/>
            <person name="Sougnez C."/>
            <person name="Spencer B."/>
            <person name="Stalker J."/>
            <person name="Stange-thomann N."/>
            <person name="Stavropoulos S."/>
            <person name="Stetson K."/>
            <person name="Stone C."/>
            <person name="Stone S."/>
            <person name="Stubbs M."/>
            <person name="Talamas J."/>
            <person name="Tchuinga P."/>
            <person name="Tenzing P."/>
            <person name="Tesfaye S."/>
            <person name="Theodore J."/>
            <person name="Thoulutsang Y."/>
            <person name="Topham K."/>
            <person name="Towey S."/>
            <person name="Tsamla T."/>
            <person name="Tsomo N."/>
            <person name="Vallee D."/>
            <person name="Vassiliev H."/>
            <person name="Venkataraman V."/>
            <person name="Vinson J."/>
            <person name="Vo A."/>
            <person name="Wade C."/>
            <person name="Wang S."/>
            <person name="Wangchuk T."/>
            <person name="Wangdi T."/>
            <person name="Whittaker C."/>
            <person name="Wilkinson J."/>
            <person name="Wu Y."/>
            <person name="Wyman D."/>
            <person name="Yadav S."/>
            <person name="Yang S."/>
            <person name="Yang X."/>
            <person name="Yeager S."/>
            <person name="Yee E."/>
            <person name="Young G."/>
            <person name="Zainoun J."/>
            <person name="Zembeck L."/>
            <person name="Zimmer A."/>
            <person name="Zody M."/>
            <person name="Lander E."/>
        </authorList>
    </citation>
    <scope>NUCLEOTIDE SEQUENCE [LARGE SCALE GENOMIC DNA]</scope>
</reference>
<dbReference type="InParanoid" id="H2Z4X2"/>
<feature type="compositionally biased region" description="Polar residues" evidence="1">
    <location>
        <begin position="416"/>
        <end position="426"/>
    </location>
</feature>
<feature type="region of interest" description="Disordered" evidence="1">
    <location>
        <begin position="367"/>
        <end position="427"/>
    </location>
</feature>
<dbReference type="AlphaFoldDB" id="H2Z4X2"/>
<accession>H2Z4X2</accession>
<dbReference type="HOGENOM" id="CLU_552709_0_0_1"/>
<dbReference type="OMA" id="IENCARI"/>